<organism evidence="3 4">
    <name type="scientific">Neohortaea acidophila</name>
    <dbReference type="NCBI Taxonomy" id="245834"/>
    <lineage>
        <taxon>Eukaryota</taxon>
        <taxon>Fungi</taxon>
        <taxon>Dikarya</taxon>
        <taxon>Ascomycota</taxon>
        <taxon>Pezizomycotina</taxon>
        <taxon>Dothideomycetes</taxon>
        <taxon>Dothideomycetidae</taxon>
        <taxon>Mycosphaerellales</taxon>
        <taxon>Teratosphaeriaceae</taxon>
        <taxon>Neohortaea</taxon>
    </lineage>
</organism>
<dbReference type="GO" id="GO:0071513">
    <property type="term" value="C:phosphopantothenoylcysteine decarboxylase complex"/>
    <property type="evidence" value="ECO:0007669"/>
    <property type="project" value="TreeGrafter"/>
</dbReference>
<dbReference type="GO" id="GO:0010181">
    <property type="term" value="F:FMN binding"/>
    <property type="evidence" value="ECO:0007669"/>
    <property type="project" value="TreeGrafter"/>
</dbReference>
<dbReference type="GO" id="GO:0004633">
    <property type="term" value="F:phosphopantothenoylcysteine decarboxylase activity"/>
    <property type="evidence" value="ECO:0007669"/>
    <property type="project" value="TreeGrafter"/>
</dbReference>
<dbReference type="Pfam" id="PF02441">
    <property type="entry name" value="Flavoprotein"/>
    <property type="match status" value="1"/>
</dbReference>
<keyword evidence="4" id="KW-1185">Reference proteome</keyword>
<dbReference type="SUPFAM" id="SSF140860">
    <property type="entry name" value="Pseudo ankyrin repeat-like"/>
    <property type="match status" value="1"/>
</dbReference>
<name>A0A6A6Q099_9PEZI</name>
<dbReference type="Proteomes" id="UP000799767">
    <property type="component" value="Unassembled WGS sequence"/>
</dbReference>
<sequence>MHYTYSTLPSLATPRHILSPLPHDIVRPYRSRSVCEQDTGKMAESRADMHSIHLPDIRGGQQTRDLNVLFASLGCPESRIVTDLLPRLANLPDVSLRTVLDPSFSGADLVRASSHALTITNAVHGTATRGMCLAAADMHNEAAELCEWANLLVLSPIDAGNLAKMLHGHTDNLVLEILRSWDVSKKILLVPGMSTLMWENPMTKKQLAKIRKKWNWVQLIQPILWTFVGEERKVASWEAAEDLVDVVRNQVDLMNIGQDIHVSPSQRAVYGTLGPRRRSHGDILPPELWTMIFDFTGDWELAETLHIFTNLPPPADWTAHTNSQRTLSYMENLELTILKGNLADVKGFIATHSVPRWISRLCIKLIMRFANVPLLAHLEANHKTLFWETFGHTFLPDKASAVFGRTEILEFWRTSPSFLTKEYTSEALDGASRLGFVNVLEWWRGSGLPLKFTEAALEQASSQGHLHVLEWWKSLSTSVDDIRTGIDGANKIRLKPGKSICYATQNGHTDVVRWWMQCGIAFPHEDTVAKLASTHGHVDILQLWHGLKGSKMIFDNQVLVGATKSGYVNVLEWWKRSGLKVEFKTCDVEEALEDGDEGQRGMEVKKWWAMNGLNLGVGTSEWMKTKILNS</sequence>
<gene>
    <name evidence="3" type="ORF">BDY17DRAFT_293652</name>
</gene>
<evidence type="ECO:0000313" key="3">
    <source>
        <dbReference type="EMBL" id="KAF2485461.1"/>
    </source>
</evidence>
<dbReference type="SUPFAM" id="SSF52507">
    <property type="entry name" value="Homo-oligomeric flavin-containing Cys decarboxylases, HFCD"/>
    <property type="match status" value="1"/>
</dbReference>
<feature type="domain" description="Flavoprotein" evidence="2">
    <location>
        <begin position="119"/>
        <end position="224"/>
    </location>
</feature>
<dbReference type="AlphaFoldDB" id="A0A6A6Q099"/>
<dbReference type="OrthoDB" id="70387at2759"/>
<reference evidence="3" key="1">
    <citation type="journal article" date="2020" name="Stud. Mycol.">
        <title>101 Dothideomycetes genomes: a test case for predicting lifestyles and emergence of pathogens.</title>
        <authorList>
            <person name="Haridas S."/>
            <person name="Albert R."/>
            <person name="Binder M."/>
            <person name="Bloem J."/>
            <person name="Labutti K."/>
            <person name="Salamov A."/>
            <person name="Andreopoulos B."/>
            <person name="Baker S."/>
            <person name="Barry K."/>
            <person name="Bills G."/>
            <person name="Bluhm B."/>
            <person name="Cannon C."/>
            <person name="Castanera R."/>
            <person name="Culley D."/>
            <person name="Daum C."/>
            <person name="Ezra D."/>
            <person name="Gonzalez J."/>
            <person name="Henrissat B."/>
            <person name="Kuo A."/>
            <person name="Liang C."/>
            <person name="Lipzen A."/>
            <person name="Lutzoni F."/>
            <person name="Magnuson J."/>
            <person name="Mondo S."/>
            <person name="Nolan M."/>
            <person name="Ohm R."/>
            <person name="Pangilinan J."/>
            <person name="Park H.-J."/>
            <person name="Ramirez L."/>
            <person name="Alfaro M."/>
            <person name="Sun H."/>
            <person name="Tritt A."/>
            <person name="Yoshinaga Y."/>
            <person name="Zwiers L.-H."/>
            <person name="Turgeon B."/>
            <person name="Goodwin S."/>
            <person name="Spatafora J."/>
            <person name="Crous P."/>
            <person name="Grigoriev I."/>
        </authorList>
    </citation>
    <scope>NUCLEOTIDE SEQUENCE</scope>
    <source>
        <strain evidence="3">CBS 113389</strain>
    </source>
</reference>
<proteinExistence type="inferred from homology"/>
<evidence type="ECO:0000256" key="1">
    <source>
        <dbReference type="ARBA" id="ARBA00038350"/>
    </source>
</evidence>
<comment type="similarity">
    <text evidence="1">Belongs to the HFCD (homooligomeric flavin containing Cys decarboxylase) superfamily.</text>
</comment>
<dbReference type="InterPro" id="IPR036551">
    <property type="entry name" value="Flavin_trans-like"/>
</dbReference>
<evidence type="ECO:0000259" key="2">
    <source>
        <dbReference type="Pfam" id="PF02441"/>
    </source>
</evidence>
<evidence type="ECO:0000313" key="4">
    <source>
        <dbReference type="Proteomes" id="UP000799767"/>
    </source>
</evidence>
<dbReference type="PANTHER" id="PTHR14359:SF21">
    <property type="entry name" value="FLAVOPROTEIN DOMAIN-CONTAINING PROTEIN"/>
    <property type="match status" value="1"/>
</dbReference>
<dbReference type="RefSeq" id="XP_033592030.1">
    <property type="nucleotide sequence ID" value="XM_033733018.1"/>
</dbReference>
<dbReference type="PANTHER" id="PTHR14359">
    <property type="entry name" value="HOMO-OLIGOMERIC FLAVIN CONTAINING CYS DECARBOXYLASE FAMILY"/>
    <property type="match status" value="1"/>
</dbReference>
<dbReference type="InterPro" id="IPR003382">
    <property type="entry name" value="Flavoprotein"/>
</dbReference>
<accession>A0A6A6Q099</accession>
<dbReference type="GeneID" id="54474020"/>
<protein>
    <recommendedName>
        <fullName evidence="2">Flavoprotein domain-containing protein</fullName>
    </recommendedName>
</protein>
<dbReference type="EMBL" id="MU001633">
    <property type="protein sequence ID" value="KAF2485461.1"/>
    <property type="molecule type" value="Genomic_DNA"/>
</dbReference>
<dbReference type="GO" id="GO:0015937">
    <property type="term" value="P:coenzyme A biosynthetic process"/>
    <property type="evidence" value="ECO:0007669"/>
    <property type="project" value="TreeGrafter"/>
</dbReference>
<dbReference type="Gene3D" id="3.40.50.1950">
    <property type="entry name" value="Flavin prenyltransferase-like"/>
    <property type="match status" value="1"/>
</dbReference>